<evidence type="ECO:0000313" key="3">
    <source>
        <dbReference type="Proteomes" id="UP001064879"/>
    </source>
</evidence>
<keyword evidence="3" id="KW-1185">Reference proteome</keyword>
<feature type="compositionally biased region" description="Basic and acidic residues" evidence="1">
    <location>
        <begin position="1"/>
        <end position="12"/>
    </location>
</feature>
<name>A0ABY5STJ3_9MICO</name>
<feature type="region of interest" description="Disordered" evidence="1">
    <location>
        <begin position="1"/>
        <end position="25"/>
    </location>
</feature>
<dbReference type="Proteomes" id="UP001064879">
    <property type="component" value="Chromosome"/>
</dbReference>
<dbReference type="EMBL" id="CP093443">
    <property type="protein sequence ID" value="UVI36351.1"/>
    <property type="molecule type" value="Genomic_DNA"/>
</dbReference>
<accession>A0ABY5STJ3</accession>
<evidence type="ECO:0000256" key="1">
    <source>
        <dbReference type="SAM" id="MobiDB-lite"/>
    </source>
</evidence>
<gene>
    <name evidence="2" type="ORF">L1F31_01390</name>
</gene>
<reference evidence="2" key="1">
    <citation type="submission" date="2022-03" db="EMBL/GenBank/DDBJ databases">
        <title>Brevibacterium spongiae sp. nov., isolated from marine sponge.</title>
        <authorList>
            <person name="Li Z."/>
            <person name="Zhang M."/>
        </authorList>
    </citation>
    <scope>NUCLEOTIDE SEQUENCE</scope>
    <source>
        <strain evidence="2">WHS-Z9</strain>
    </source>
</reference>
<proteinExistence type="predicted"/>
<sequence length="175" mass="19041">MRQDVRVDDRTDLPPMAADFQPSPSATSAGTYWLGTTADSASACWENPDDQATVVCLENPWSDETFTRSIDGGLSASAATSDPVLWAIELSDGSRWRLRTGGSWAGRPDGWLGAYLCIEHCQTFQDTDQVILSNDEYPHGYDDSAKVWTAFVGEVGTDDPPEPEAVSITEGWFVG</sequence>
<evidence type="ECO:0000313" key="2">
    <source>
        <dbReference type="EMBL" id="UVI36351.1"/>
    </source>
</evidence>
<protein>
    <submittedName>
        <fullName evidence="2">Uncharacterized protein</fullName>
    </submittedName>
</protein>
<organism evidence="2 3">
    <name type="scientific">Brevibacterium spongiae</name>
    <dbReference type="NCBI Taxonomy" id="2909672"/>
    <lineage>
        <taxon>Bacteria</taxon>
        <taxon>Bacillati</taxon>
        <taxon>Actinomycetota</taxon>
        <taxon>Actinomycetes</taxon>
        <taxon>Micrococcales</taxon>
        <taxon>Brevibacteriaceae</taxon>
        <taxon>Brevibacterium</taxon>
    </lineage>
</organism>
<dbReference type="RefSeq" id="WP_265418952.1">
    <property type="nucleotide sequence ID" value="NZ_CP093443.1"/>
</dbReference>